<evidence type="ECO:0000313" key="2">
    <source>
        <dbReference type="EMBL" id="MBP2190579.1"/>
    </source>
</evidence>
<organism evidence="2 3">
    <name type="scientific">Nocardia goodfellowii</name>
    <dbReference type="NCBI Taxonomy" id="882446"/>
    <lineage>
        <taxon>Bacteria</taxon>
        <taxon>Bacillati</taxon>
        <taxon>Actinomycetota</taxon>
        <taxon>Actinomycetes</taxon>
        <taxon>Mycobacteriales</taxon>
        <taxon>Nocardiaceae</taxon>
        <taxon>Nocardia</taxon>
    </lineage>
</organism>
<keyword evidence="1" id="KW-1133">Transmembrane helix</keyword>
<feature type="transmembrane region" description="Helical" evidence="1">
    <location>
        <begin position="29"/>
        <end position="50"/>
    </location>
</feature>
<dbReference type="Proteomes" id="UP001519325">
    <property type="component" value="Unassembled WGS sequence"/>
</dbReference>
<protein>
    <submittedName>
        <fullName evidence="2">Uncharacterized protein (TIGR02611 family)</fullName>
    </submittedName>
</protein>
<sequence length="141" mass="15377">MSTELEQSTEAGRWRAFRDAITERPTLNLAYRIGVAVVGAAVLVLGVLAIPYPGPGWAIVFAGLGILATEFSWAREALGWLRAKYRQGMAWYSSRGLVMRVSAAVLTGLLVVATLWLLGTFGMIGGWIGVESKWLHSPLTW</sequence>
<feature type="transmembrane region" description="Helical" evidence="1">
    <location>
        <begin position="56"/>
        <end position="76"/>
    </location>
</feature>
<keyword evidence="1" id="KW-0472">Membrane</keyword>
<keyword evidence="3" id="KW-1185">Reference proteome</keyword>
<dbReference type="InterPro" id="IPR013434">
    <property type="entry name" value="CHP02611"/>
</dbReference>
<reference evidence="2 3" key="1">
    <citation type="submission" date="2021-03" db="EMBL/GenBank/DDBJ databases">
        <title>Sequencing the genomes of 1000 actinobacteria strains.</title>
        <authorList>
            <person name="Klenk H.-P."/>
        </authorList>
    </citation>
    <scope>NUCLEOTIDE SEQUENCE [LARGE SCALE GENOMIC DNA]</scope>
    <source>
        <strain evidence="2 3">DSM 45516</strain>
    </source>
</reference>
<evidence type="ECO:0000256" key="1">
    <source>
        <dbReference type="SAM" id="Phobius"/>
    </source>
</evidence>
<keyword evidence="1" id="KW-0812">Transmembrane</keyword>
<accession>A0ABS4QFU2</accession>
<gene>
    <name evidence="2" type="ORF">BJ987_003480</name>
</gene>
<comment type="caution">
    <text evidence="2">The sequence shown here is derived from an EMBL/GenBank/DDBJ whole genome shotgun (WGS) entry which is preliminary data.</text>
</comment>
<name>A0ABS4QFU2_9NOCA</name>
<proteinExistence type="predicted"/>
<evidence type="ECO:0000313" key="3">
    <source>
        <dbReference type="Proteomes" id="UP001519325"/>
    </source>
</evidence>
<dbReference type="Pfam" id="PF09656">
    <property type="entry name" value="PGPGW"/>
    <property type="match status" value="1"/>
</dbReference>
<dbReference type="RefSeq" id="WP_307869651.1">
    <property type="nucleotide sequence ID" value="NZ_JAGGMR010000001.1"/>
</dbReference>
<dbReference type="EMBL" id="JAGGMR010000001">
    <property type="protein sequence ID" value="MBP2190579.1"/>
    <property type="molecule type" value="Genomic_DNA"/>
</dbReference>
<feature type="transmembrane region" description="Helical" evidence="1">
    <location>
        <begin position="97"/>
        <end position="130"/>
    </location>
</feature>
<dbReference type="NCBIfam" id="TIGR02611">
    <property type="entry name" value="TIGR02611 family protein"/>
    <property type="match status" value="1"/>
</dbReference>
<dbReference type="InterPro" id="IPR019099">
    <property type="entry name" value="Uncharacterised_PGPGW_TM"/>
</dbReference>